<dbReference type="AlphaFoldDB" id="A0A5E7EMG4"/>
<organism evidence="2 3">
    <name type="scientific">Pseudomonas fluorescens</name>
    <dbReference type="NCBI Taxonomy" id="294"/>
    <lineage>
        <taxon>Bacteria</taxon>
        <taxon>Pseudomonadati</taxon>
        <taxon>Pseudomonadota</taxon>
        <taxon>Gammaproteobacteria</taxon>
        <taxon>Pseudomonadales</taxon>
        <taxon>Pseudomonadaceae</taxon>
        <taxon>Pseudomonas</taxon>
    </lineage>
</organism>
<feature type="region of interest" description="Disordered" evidence="1">
    <location>
        <begin position="1"/>
        <end position="22"/>
    </location>
</feature>
<dbReference type="Proteomes" id="UP000379480">
    <property type="component" value="Unassembled WGS sequence"/>
</dbReference>
<evidence type="ECO:0000256" key="1">
    <source>
        <dbReference type="SAM" id="MobiDB-lite"/>
    </source>
</evidence>
<dbReference type="OrthoDB" id="7006627at2"/>
<evidence type="ECO:0000313" key="3">
    <source>
        <dbReference type="Proteomes" id="UP000379480"/>
    </source>
</evidence>
<dbReference type="EMBL" id="CABVHY010000027">
    <property type="protein sequence ID" value="VVO27978.1"/>
    <property type="molecule type" value="Genomic_DNA"/>
</dbReference>
<reference evidence="2 3" key="1">
    <citation type="submission" date="2019-09" db="EMBL/GenBank/DDBJ databases">
        <authorList>
            <person name="Chandra G."/>
            <person name="Truman W A."/>
        </authorList>
    </citation>
    <scope>NUCLEOTIDE SEQUENCE [LARGE SCALE GENOMIC DNA]</scope>
    <source>
        <strain evidence="2">PS723</strain>
    </source>
</reference>
<sequence length="216" mass="22450">MNTPDNRTGQQADPQSGVRPEQNFQHIKEEVTEALGGARQQADAQFDQYRDTAADQIEALARGAKSLVSEIESNDTLGLSDHVANMAESMSGLATRLRSKSAEQLLHDGADLARNNPGLFIAGSIVVGFGLSRFLKAGSTQAQTVASSDPAAGSTSMPPAGGFGAQRPYETSVPSSAGVSSEPAAGTPPASPSTQDYPGDFTTTSRPDSAHFKGEL</sequence>
<name>A0A5E7EMG4_PSEFL</name>
<evidence type="ECO:0000313" key="2">
    <source>
        <dbReference type="EMBL" id="VVO27978.1"/>
    </source>
</evidence>
<protein>
    <recommendedName>
        <fullName evidence="4">DUF1206 domain-containing protein</fullName>
    </recommendedName>
</protein>
<proteinExistence type="predicted"/>
<gene>
    <name evidence="2" type="ORF">PS723_04754</name>
</gene>
<feature type="compositionally biased region" description="Polar residues" evidence="1">
    <location>
        <begin position="145"/>
        <end position="157"/>
    </location>
</feature>
<accession>A0A5E7EMG4</accession>
<feature type="region of interest" description="Disordered" evidence="1">
    <location>
        <begin position="145"/>
        <end position="216"/>
    </location>
</feature>
<evidence type="ECO:0008006" key="4">
    <source>
        <dbReference type="Google" id="ProtNLM"/>
    </source>
</evidence>
<dbReference type="RefSeq" id="WP_150806059.1">
    <property type="nucleotide sequence ID" value="NZ_CABVHY010000027.1"/>
</dbReference>
<feature type="compositionally biased region" description="Polar residues" evidence="1">
    <location>
        <begin position="1"/>
        <end position="14"/>
    </location>
</feature>